<name>A0A8J3H914_9RHOB</name>
<dbReference type="AlphaFoldDB" id="A0A8J3H914"/>
<proteinExistence type="predicted"/>
<dbReference type="Proteomes" id="UP000611500">
    <property type="component" value="Unassembled WGS sequence"/>
</dbReference>
<organism evidence="2 3">
    <name type="scientific">Pseudodonghicola xiamenensis</name>
    <dbReference type="NCBI Taxonomy" id="337702"/>
    <lineage>
        <taxon>Bacteria</taxon>
        <taxon>Pseudomonadati</taxon>
        <taxon>Pseudomonadota</taxon>
        <taxon>Alphaproteobacteria</taxon>
        <taxon>Rhodobacterales</taxon>
        <taxon>Paracoccaceae</taxon>
        <taxon>Pseudodonghicola</taxon>
    </lineage>
</organism>
<dbReference type="EMBL" id="BNAP01000009">
    <property type="protein sequence ID" value="GHG92073.1"/>
    <property type="molecule type" value="Genomic_DNA"/>
</dbReference>
<evidence type="ECO:0000313" key="3">
    <source>
        <dbReference type="Proteomes" id="UP000611500"/>
    </source>
</evidence>
<feature type="region of interest" description="Disordered" evidence="1">
    <location>
        <begin position="1"/>
        <end position="52"/>
    </location>
</feature>
<comment type="caution">
    <text evidence="2">The sequence shown here is derived from an EMBL/GenBank/DDBJ whole genome shotgun (WGS) entry which is preliminary data.</text>
</comment>
<gene>
    <name evidence="2" type="ORF">GCM10010961_23740</name>
</gene>
<keyword evidence="3" id="KW-1185">Reference proteome</keyword>
<evidence type="ECO:0000256" key="1">
    <source>
        <dbReference type="SAM" id="MobiDB-lite"/>
    </source>
</evidence>
<protein>
    <submittedName>
        <fullName evidence="2">Uncharacterized protein</fullName>
    </submittedName>
</protein>
<accession>A0A8J3H914</accession>
<reference evidence="2" key="1">
    <citation type="journal article" date="2014" name="Int. J. Syst. Evol. Microbiol.">
        <title>Complete genome sequence of Corynebacterium casei LMG S-19264T (=DSM 44701T), isolated from a smear-ripened cheese.</title>
        <authorList>
            <consortium name="US DOE Joint Genome Institute (JGI-PGF)"/>
            <person name="Walter F."/>
            <person name="Albersmeier A."/>
            <person name="Kalinowski J."/>
            <person name="Ruckert C."/>
        </authorList>
    </citation>
    <scope>NUCLEOTIDE SEQUENCE</scope>
    <source>
        <strain evidence="2">CGMCC 1.7081</strain>
    </source>
</reference>
<reference evidence="2" key="2">
    <citation type="submission" date="2020-09" db="EMBL/GenBank/DDBJ databases">
        <authorList>
            <person name="Sun Q."/>
            <person name="Zhou Y."/>
        </authorList>
    </citation>
    <scope>NUCLEOTIDE SEQUENCE</scope>
    <source>
        <strain evidence="2">CGMCC 1.7081</strain>
    </source>
</reference>
<evidence type="ECO:0000313" key="2">
    <source>
        <dbReference type="EMBL" id="GHG92073.1"/>
    </source>
</evidence>
<sequence length="62" mass="6193">MDPSDSGEIRDDLAFIPGPICTRPKARAPGSPLPPSSGGLSSGGLSSGGPFPFIPLIAETTV</sequence>